<dbReference type="InParanoid" id="K3Y423"/>
<dbReference type="Proteomes" id="UP000004995">
    <property type="component" value="Unassembled WGS sequence"/>
</dbReference>
<dbReference type="Gramene" id="KQL09202">
    <property type="protein sequence ID" value="KQL09202"/>
    <property type="gene ID" value="SETIT_008961mg"/>
</dbReference>
<organism evidence="1 2">
    <name type="scientific">Setaria italica</name>
    <name type="common">Foxtail millet</name>
    <name type="synonym">Panicum italicum</name>
    <dbReference type="NCBI Taxonomy" id="4555"/>
    <lineage>
        <taxon>Eukaryota</taxon>
        <taxon>Viridiplantae</taxon>
        <taxon>Streptophyta</taxon>
        <taxon>Embryophyta</taxon>
        <taxon>Tracheophyta</taxon>
        <taxon>Spermatophyta</taxon>
        <taxon>Magnoliopsida</taxon>
        <taxon>Liliopsida</taxon>
        <taxon>Poales</taxon>
        <taxon>Poaceae</taxon>
        <taxon>PACMAD clade</taxon>
        <taxon>Panicoideae</taxon>
        <taxon>Panicodae</taxon>
        <taxon>Paniceae</taxon>
        <taxon>Cenchrinae</taxon>
        <taxon>Setaria</taxon>
    </lineage>
</organism>
<accession>K3Y423</accession>
<dbReference type="EMBL" id="AGNK02002194">
    <property type="status" value="NOT_ANNOTATED_CDS"/>
    <property type="molecule type" value="Genomic_DNA"/>
</dbReference>
<evidence type="ECO:0000313" key="1">
    <source>
        <dbReference type="EnsemblPlants" id="KQL09202"/>
    </source>
</evidence>
<sequence>MQESVYNIPPKKTSNLSFLQSTFIVYNKS</sequence>
<reference evidence="1" key="2">
    <citation type="submission" date="2018-08" db="UniProtKB">
        <authorList>
            <consortium name="EnsemblPlants"/>
        </authorList>
    </citation>
    <scope>IDENTIFICATION</scope>
    <source>
        <strain evidence="1">Yugu1</strain>
    </source>
</reference>
<evidence type="ECO:0000313" key="2">
    <source>
        <dbReference type="Proteomes" id="UP000004995"/>
    </source>
</evidence>
<dbReference type="HOGENOM" id="CLU_3411201_0_0_1"/>
<dbReference type="AlphaFoldDB" id="K3Y423"/>
<reference evidence="2" key="1">
    <citation type="journal article" date="2012" name="Nat. Biotechnol.">
        <title>Reference genome sequence of the model plant Setaria.</title>
        <authorList>
            <person name="Bennetzen J.L."/>
            <person name="Schmutz J."/>
            <person name="Wang H."/>
            <person name="Percifield R."/>
            <person name="Hawkins J."/>
            <person name="Pontaroli A.C."/>
            <person name="Estep M."/>
            <person name="Feng L."/>
            <person name="Vaughn J.N."/>
            <person name="Grimwood J."/>
            <person name="Jenkins J."/>
            <person name="Barry K."/>
            <person name="Lindquist E."/>
            <person name="Hellsten U."/>
            <person name="Deshpande S."/>
            <person name="Wang X."/>
            <person name="Wu X."/>
            <person name="Mitros T."/>
            <person name="Triplett J."/>
            <person name="Yang X."/>
            <person name="Ye C.Y."/>
            <person name="Mauro-Herrera M."/>
            <person name="Wang L."/>
            <person name="Li P."/>
            <person name="Sharma M."/>
            <person name="Sharma R."/>
            <person name="Ronald P.C."/>
            <person name="Panaud O."/>
            <person name="Kellogg E.A."/>
            <person name="Brutnell T.P."/>
            <person name="Doust A.N."/>
            <person name="Tuskan G.A."/>
            <person name="Rokhsar D."/>
            <person name="Devos K.M."/>
        </authorList>
    </citation>
    <scope>NUCLEOTIDE SEQUENCE [LARGE SCALE GENOMIC DNA]</scope>
    <source>
        <strain evidence="2">cv. Yugu1</strain>
    </source>
</reference>
<proteinExistence type="predicted"/>
<protein>
    <submittedName>
        <fullName evidence="1">Uncharacterized protein</fullName>
    </submittedName>
</protein>
<keyword evidence="2" id="KW-1185">Reference proteome</keyword>
<name>K3Y423_SETIT</name>
<dbReference type="EnsemblPlants" id="KQL09202">
    <property type="protein sequence ID" value="KQL09202"/>
    <property type="gene ID" value="SETIT_008961mg"/>
</dbReference>